<feature type="region of interest" description="Disordered" evidence="2">
    <location>
        <begin position="1068"/>
        <end position="1087"/>
    </location>
</feature>
<proteinExistence type="predicted"/>
<feature type="compositionally biased region" description="Low complexity" evidence="2">
    <location>
        <begin position="4978"/>
        <end position="4990"/>
    </location>
</feature>
<feature type="compositionally biased region" description="Basic and acidic residues" evidence="2">
    <location>
        <begin position="4997"/>
        <end position="5008"/>
    </location>
</feature>
<dbReference type="Gene3D" id="1.10.150.130">
    <property type="match status" value="1"/>
</dbReference>
<dbReference type="PANTHER" id="PTHR33050:SF7">
    <property type="entry name" value="RIBONUCLEASE H"/>
    <property type="match status" value="1"/>
</dbReference>
<dbReference type="EMBL" id="LSRX01000272">
    <property type="protein sequence ID" value="OLQ02131.1"/>
    <property type="molecule type" value="Genomic_DNA"/>
</dbReference>
<dbReference type="InterPro" id="IPR010998">
    <property type="entry name" value="Integrase_recombinase_N"/>
</dbReference>
<evidence type="ECO:0000313" key="3">
    <source>
        <dbReference type="EMBL" id="OLQ02131.1"/>
    </source>
</evidence>
<dbReference type="GO" id="GO:0003677">
    <property type="term" value="F:DNA binding"/>
    <property type="evidence" value="ECO:0007669"/>
    <property type="project" value="UniProtKB-KW"/>
</dbReference>
<feature type="region of interest" description="Disordered" evidence="2">
    <location>
        <begin position="6468"/>
        <end position="6523"/>
    </location>
</feature>
<dbReference type="SUPFAM" id="SSF47823">
    <property type="entry name" value="lambda integrase-like, N-terminal domain"/>
    <property type="match status" value="1"/>
</dbReference>
<dbReference type="Proteomes" id="UP000186817">
    <property type="component" value="Unassembled WGS sequence"/>
</dbReference>
<dbReference type="SUPFAM" id="SSF56672">
    <property type="entry name" value="DNA/RNA polymerases"/>
    <property type="match status" value="1"/>
</dbReference>
<dbReference type="InterPro" id="IPR043502">
    <property type="entry name" value="DNA/RNA_pol_sf"/>
</dbReference>
<reference evidence="3 4" key="1">
    <citation type="submission" date="2016-02" db="EMBL/GenBank/DDBJ databases">
        <title>Genome analysis of coral dinoflagellate symbionts highlights evolutionary adaptations to a symbiotic lifestyle.</title>
        <authorList>
            <person name="Aranda M."/>
            <person name="Li Y."/>
            <person name="Liew Y.J."/>
            <person name="Baumgarten S."/>
            <person name="Simakov O."/>
            <person name="Wilson M."/>
            <person name="Piel J."/>
            <person name="Ashoor H."/>
            <person name="Bougouffa S."/>
            <person name="Bajic V.B."/>
            <person name="Ryu T."/>
            <person name="Ravasi T."/>
            <person name="Bayer T."/>
            <person name="Micklem G."/>
            <person name="Kim H."/>
            <person name="Bhak J."/>
            <person name="Lajeunesse T.C."/>
            <person name="Voolstra C.R."/>
        </authorList>
    </citation>
    <scope>NUCLEOTIDE SEQUENCE [LARGE SCALE GENOMIC DNA]</scope>
    <source>
        <strain evidence="3 4">CCMP2467</strain>
    </source>
</reference>
<protein>
    <submittedName>
        <fullName evidence="3">Uncharacterized protein</fullName>
    </submittedName>
</protein>
<evidence type="ECO:0000313" key="4">
    <source>
        <dbReference type="Proteomes" id="UP000186817"/>
    </source>
</evidence>
<dbReference type="InterPro" id="IPR052055">
    <property type="entry name" value="Hepadnavirus_pol/RT"/>
</dbReference>
<dbReference type="SUPFAM" id="SSF56349">
    <property type="entry name" value="DNA breaking-rejoining enzymes"/>
    <property type="match status" value="1"/>
</dbReference>
<dbReference type="PANTHER" id="PTHR33050">
    <property type="entry name" value="REVERSE TRANSCRIPTASE DOMAIN-CONTAINING PROTEIN"/>
    <property type="match status" value="1"/>
</dbReference>
<feature type="region of interest" description="Disordered" evidence="2">
    <location>
        <begin position="4429"/>
        <end position="4457"/>
    </location>
</feature>
<feature type="region of interest" description="Disordered" evidence="2">
    <location>
        <begin position="3566"/>
        <end position="3602"/>
    </location>
</feature>
<feature type="compositionally biased region" description="Basic residues" evidence="2">
    <location>
        <begin position="6485"/>
        <end position="6498"/>
    </location>
</feature>
<feature type="compositionally biased region" description="Basic and acidic residues" evidence="2">
    <location>
        <begin position="5678"/>
        <end position="5690"/>
    </location>
</feature>
<evidence type="ECO:0000256" key="2">
    <source>
        <dbReference type="SAM" id="MobiDB-lite"/>
    </source>
</evidence>
<feature type="compositionally biased region" description="Basic and acidic residues" evidence="2">
    <location>
        <begin position="1068"/>
        <end position="1079"/>
    </location>
</feature>
<gene>
    <name evidence="3" type="ORF">AK812_SmicGene15056</name>
</gene>
<accession>A0A1Q9E3Z1</accession>
<feature type="compositionally biased region" description="Basic residues" evidence="2">
    <location>
        <begin position="3582"/>
        <end position="3602"/>
    </location>
</feature>
<evidence type="ECO:0000256" key="1">
    <source>
        <dbReference type="ARBA" id="ARBA00023125"/>
    </source>
</evidence>
<dbReference type="InterPro" id="IPR011010">
    <property type="entry name" value="DNA_brk_join_enz"/>
</dbReference>
<sequence length="7461" mass="822483">MALPLCEVEGAKLPHRDTALRRRAASESNTSESPAPARFGLGELAAWPWRSHDGRAGLPRTLPMMSDAGAFRVLAAYIPFALPLLCVHATADMQSVIGFILLTVGASSSHANLPGEPHATPSAALLQVRTRHVMEPFEDGDLAGPSEQEPIDGIEGAERKVHVKELAPPELGGPLFEQCRARKKKPTVGKEDDSIHNASVSLLWSSLGKQAAACSLEQATLVNFASNGDAVLSCCDAARTTCSGCAEFSGSSCISCAGGFRKGPGGCIACRDIPGFVDPSGHTCADYVAQGICQDGSKNPSDFNANIAAHVAMADYKYNGLSPVDACCACGGGLQTSTPFTYSANLRSFVLGATMKDQPHPRTASSYRVAGVLEGSGCDLHSIGLQLNAETGEISGTPMAEEPVEVECVIQAVQDESKGLIENSSVKISLQHFAYAGKLLPFPAESPYLPRTSSSTYSNWRVACTPHAPWLTIDQQTGALSSSNIGAPDAAFCTVTAYNGTADLTLPLPVVVPRQWTAMDLRQVITEDKKVSVGSVLDLVAGRAVPPVAVASADGSDHLTPPVVFYAACDADGEHVSFDTTTGDVLVRGHVAFRLEMLSGEFTGIPDIGVLGRCSASSRCKVQLQCTIFGELAYQPPGSLPKFLKHSITVVIRDDTCWQHVSGPEKTWTRLEQLEGSGTCRSRCRASAGCSAYQEEEDGEPLSSFAENNFNDRGNTDDKDTSKTYQYTLSNGYTCTLSGWTHTRGYQNGYLRNAGGSGMAVVSGLEPGALYAWKIYQYSTNAKFAGTNPLRVNGESFGSTTAWPSADATKTGFTRATAAGEISFEFVRKTEHVTVSGIAMGKAASCFSVRSVASESCPEACFCDAGKMCKGWCTQGGTCETAAPNWGLDCRGCGVAEFSSAWVRIRDCDAQSNCLSVSKKGGGAAFLEGVYCPASDGEKDGLLPYYAKPGEVQEATLYLSPWQPSRETLQGCPTGTGWVIRRASSLDFFQGEYVELRGDVLACFHSLGDSGSKSWSIGDAVLDEVKSDFQLTILDASYVENRAQAAPIDEVHMVPVARMCTNPLEERRATKKKGEKDELTSEEAFTFDDPDAPSGLGHFYSLGPCECFSGAFGANPPVTETTFSMMPPGSDNDFVPPSTLLVSGSHSCEPQYLMLSLVGVGATGCETACRSGDYDTATEACAFYFTGSYTDVTVCRLYSSCGSLVQEVNSHGELFGVAKTRACLIADPESCKPIKREKWLADGADTSGHCLFEDLISQCDASLIHGGNGISECGHCTHMLLSEHAVQLSRMKRPLPSLFQSGSMISVGCDDRYAGLNRYGNDVLPSQNIICQDGEWVDPKGGPGLSALQCVACVRTTPGSKSNSLMDFVGASQQERWWLQRHSVEIRSWNDLCLASDSEQTQRAEITFTDNTDLPPHVGAPSHRRRRRAYTDESYRRRFVDSGERFGRVGWKSGFVYGWRGTNEDCRFDQRTQVSNSLKLGWNINGNCRRRRRACSHEKFEDVPSVVKSIRYTISFRARVVGDYSDGWGWPGHYSSSACAQDKCIVSVNCPSGQTMVKCEAVPTFGASTASGGAQVSTTGGTCQATGGKLGANIQQGAWREGNKDSWTSWATCPSGTVAVTPAGLYAGNTFGGYDTAYYLKLMGDRRRRLSYHTKLCPAGQFMKFIKTCAAGKWDSMDIALCTSGHRIDSSLKDGCDQRRRRRRVEVHAHVQYDNIAGVRRVTGQEGGNADKVCFEGGTCRGNTNSDYYSETCGDRGLLAGWREYHRRRSVQWICRELKPVVKRFECSSSGCKAECANDKCQIRPNCIQAPSSQVTNGPARTSSGANRWTAWSECPSGHKAAGLRYMEILGDIRGGRSPGGSVHQIDCSSTGCRAMSRGQRITIKAACVQHAEVAAGNLIDKNLGSGYTSKSTCPSGFNPIGIRNLDSTELYDAVRKWHCDSSGCMVECNGVGRCKVRALCLSAMTRARATCSTSHKNLLITLSSGPDSRSAPACPATHQSIRCLCMSDSGKCSNSNGVAGPSSCTVDFGRRRRRRRRVLQTVSRMCAQGEAKLKVSLGSASAELQDFRHDFTTKTLQLTAPQSGNVRLRFEEQLRRHARLFFEDVSITDSESDMGKQSLMIDPSNVCSGSRWEIEMPATDAGTPYQVTITYGDSRRAVDTSTCTIGTEGRMKDASHPDGTIAQNTFATVTKPVIIYGSGGKGKLAFSGELSAGCSGINKISISKQDSVFWSSCGAAFSKAWSLEASRQAPGNVQLVYRDRQTAACVDPMTGKMEDCALETDVEAHTKQVFSLDYLAPLAARWTHMASGQNLQPGACVRAQDRYLPYLKVNQPLVSCAAGQVLSSFSFRQDSSCNGADYFRYFYSCTTIVPVKGASMCTPKTTRCVAHSGSHPHLWELDRHDVGSQCEAGTLLTKFEYKSCNGDDGAGYHYAYTCCPVQGLGECSEETTEWGEVGQKSDLAALAHHRPQCPRDSGLQRFLLESKVPEVAQGATLQGEVRYTFVCCMLPMAPPVSVKTGPLDAGGAWEGTYCPAGRSEGRATLMRGKASSPYFSKRDDVSCGYHKDKLAKIVDGGAYMPSTRAGALSTCGPVCAAEPSCDGFIWIDGICGFRKDTSHNVKSDARADCYSKVPESEAMKIKFDRLAGHWCMISHVQQPLCTTADVSHPLQLPPGGDGNIDYSPVLPMDTEFEGNGAVEVAHDSMAQSLLGTSNSAMSRAGTGGGLGNKKFKKLPKIPKAKFNMAKLQFEMAEFKPFEGERQELQQRGVTEAVLNWNPEPIVYAPHCLARESREKITGSEPVEGDHYLSNEERQKDVVGACYHALGADSSGAAAVETWGEEGTPGKKNTDWQEPYFAPNPTFPGLTADAVWDCSTRDINRGYKLAMWDREADFAASTIEDFSEPVVTKACKNIPGTVMLAGAIAAYAGTDMDTGDMCAAVAGAVSAGSLWAIAQTQYYRALRYDESDFQDCNPLQNTMAKVYCDLSCVEDAVKRGDQRILSSIGTLNRNILSEMREFFQHYVSEIFTRLTHMEDKQSHESSQLKTVMDTYAQADLNAVNSNGKQIIDAMNSQHSALNKNLGIAAKQIFDLTHEEHKVIAQKMDAHLAATSDAIDNLKESTAQGFHDAFSEFTDALASEEGAALTQLKQTHTAAKQALEEISAWNVDGAMYRLGSAKLEQVEQALLALHNQLTHAFEPNRFAEYAFALPGLFQMVPSSRIDTDRYGIPQYAGEPEHFEEYEERAWDLFHGREGNPQTQVATPVHLRSGLSGPAYESVRKLNHSDLKTKDDKGEATLKGMQLLLSTLKEHIAQEAPVKTNELFFSAFYSPNVWRLPTESMQQYIIRREQDFKRLEEVLTGVGTVIPEHIRAMMLLAFGGLDQKEQLNVLSSVNNEYDFKKISHALRIQYPSCSGRPVVRKDYLGCGRQPQVFPFGKTRAKPFAARFMKGKGKPQAYATELEEEEDQDYEDEAMYEEDTQHDDVLSPDSTDYAADEILDVMLQDYDVTEDPDLAEALATIMQKKRAPPAGQKGQPAQSFPFRAKGEMSFDQRAKETRKNAVKFLKTVTPCTSCGQRGHWQGDDECPNKKKGGKGPGSPKKKVQPKKKGGTNFFVLHGGLEDDDGTAEAYMVLRDTNLCEHSCYNGGEEKKYMRSANGHSRQIMCKDDACNKAVIQASRKEPRELWGYLVQVALTTAWGRRARARTTYQMCCEAKDHYMKVKLEQDRADEAAREMARGVGYIDHRPLQDAPDASYNPALHEWRVVSPPRPVARIIRAERQEVRAWVYAVCVSTSDPLPPFPTLAEEDQDILQPLPSDARLLGTLTPYAGRSFEDAASSADSAWFCAQVLNHALSNQPMQPEVYRFAFYLYGRLQLVKQSVERASQHGSESAAGKRNIDPDNMVTRRQIRVPVAMDPQRLDVVTEQDCDVMMVTNEAVEGEPLDDDCVVPFAYVTSEEDPPGLAILDSGCTKTMHGTHWARAFEKELERLGLPFKTRAVRQTFKGVGGQITSEFAKIYPIGLAKAHGQMQSSETHGRRLLVLRDAGRSWWRKLYRTLRKYKWKMSSIEPALFFLADKDGNLEGILLTHVDDLYSAGESENYYGTLKELEKELHLKTKSGEFRFCGKNIVQKENGIEVDQYDAIEGIDYMVLEPERRKAPGSPLTEAEKTLFRGLIGQMGWVTRQSRPDLMVNVSVASQSMGHPTVKDVVNLNKAVKQLKETSEAKWCFRPSDLKLEEAVVFCFADSSFANVGEAKSQCGYVVGLTSKKILDGEEVPIYVLETYSGSIKRVCRSTLAAEANGFLAGVEAGEFLRVLVMEVIHPTIPVYELDVHYLKEKIICITDARSLEQTLNKDAGQPQDKRVRILLAQVKDLLGENDFEDDSPAYAHWCDTSRMLADVLTKLGCDREPMLSALYDGTWCLKPSEEARHKKLIVQAGRHARKVKKNQAAEARSRQAGRETSSNATVRSERLLEGAALHRDTAAIARSLLGWKANMPDSEPALIDLEMKKLLKAAQTSIRSHRRSAQHMSRHIAFLRGESEAARLDQFHMESQVVEFDKILLKIRQAAEEYMEAAQEQVDHVSTATELTEDYLSKCSVDFLQVQVAAKRAMQTGQRAARAARRALREVCQQVGLLAEVLVDGGLVRSALQAAAAAATDAAKPSLRLVAESVENLDGVPDKPVQPVHESKLVLQQLHATISRTAQKHRTRQASTVSGLLQMPELFHILHLSMLTQLAEWMPPVLPKAQAAFKLARHLRHRHDMHGLSRSSAEDARLMHSAWGRLDAELQEMAGESRVRHTALGALFAQQMDEVLALAAPVPENCTLAGQEGWMLWAAIPSDTTAFVIVKGAANLVQHARGRHHRRLDFAAISNSSKDAGSFEAMLCNSQTGSARALEVGEVVACFSNGTQEPFDPWPFWHEPIGRAQKKTAWEIKLFRIDHSCDMAFPPVQGSSAAASRREIPTFGLPRRNAPPENPGNWGHYVPGQAEAPANPAAPAAAGDWGSTWEDRRGRRDRGPAAHNPFRVQRPEFVRQMVVEEEDETRNSLLVIDNRDDRVVSPFQNWLAQEIMSNAASSINVLTERDQVLTPNSGYHCSLFANYTLDGIKAILLFSMTSTTGGPCAQWDSHASRALSHPAFQPFTWPVMFDTSATYVDVKVFNGNEVLFHWVFRGYRSDADLSVQQQFCDEVLIRTALKGWFRPSIVISVFVGWKVSVMSFEVGGQIYSIGPQGSVMASDYAMSTCELRVTERSSQEGYGNDADRVEFRFRDANNRLDLKCGRTSVPGTWLTVSHISGPALINTIQTCRSQRARVEGPDHVQQFAQLSAVIAPWYNDAIANEDEIVGTTTDYFPVERGNFHLRARSKLKVSPLTFVQQEALAHRSHNSENQVTARRGPPALMEEAAKQAVRQLGTSTAAALANMPSSAQQTYDQRVSVINPATEGEEVPADQAGDYLDEMRDRMRADMRFSRTSAAITPQVFSDVLHDREAAEYTRFSTVRVEETGPELPLESSTPSTAPQSFAPAFPPADRFLICSSFRMFCAALAKEQARRSVAISRSVRKILSLPLFGDDFCQWLVDLRMAQFEKLCAVSDGTIDECVQAFVNLVPALEAQYSPAHQKTEEELARWVPIIEILFALVRNTAKTGTADLAVDLGFGLAEVSVATGRSPLKSKRDSDEPPLPLPLAKRPRAIESRSDETQASLKAREIGEARKWGMRLRAIVERCGEHATIAGGPKPGSPLSQEEMNALRSIVYESGGFRTIQQCVRHWERFETWARSQNINAIPLTTEVLVKYILDLADRGCGPTVIPSVRGAVKWICKRIGMQSPDLGDARIMALQKRVYSERGKETREAVPIPLALVAALERFVCSRFRSSQFVMAFFAWWILIMIYSSLRFDDAMHVVPEALAMKDEALYGVVWQTKVERQKKGTRFAVAKVSVTGEEWMEDGWSAASFEMDERDYFMKELDSAERFGDRPATYQRSVLWLRYVLTTAASDDLKRGLISPPDLKGHLQLIQEITWHSCRVTLLSAAVQAQVPDKEIGLQANWKNPSQLVLKYARSRKEISIEMVKRLTKRIASDWKSPPEFEAEDSNLVDFGDCSLTYVTKARSSSAPAKDLNLKYHAMYIDGTGAERTLCGRYKITECDDLGEIPPSSQMCSLCAGSKKVSAMVDRTVYANEAATPKLNLRQIFGRQGLDTGLCRLSADKGLLTVEMFAMLGQDLSSAKETLRKLWEADMSPLGADAASQELSVMSLAAVWQAAQALQTQYASRRARMEEDPNKIPELSQEDHAEFRDRFVRVHPDVILIDAKEPHKKFVERLSRDFLIHGIVPFYEPAEIRTRADVIVVKSGLSRNAEDLLSISRADQPEPVTDVTTLFHRLHAFFMALEYLNICAFSRVEGPLKYLQELEQFRSECPGLPFLMAADRAIRKKIFRLLSEQRATYTAFSQALIEVLNNHKYLWNDARTSVTLSKVEHNRQQFVANPDQIQEDGAPPPPHNPFKRARGGKKKKRPQTPGKEETPKKIAKEDPAKKVKRDNRIPEKEWKLIADAAKKAIAQELVAKKTPLLREEIMQLAFYLPDQGQHKAAGERGSAFFAGAYRHGGITRLRSSCRSWPWSIQAITKYIRYKVPETVFTSFAILYDQEAKPHRDSGNDATPNVVIKLSDFKGGGLWIEDPLGQDARDIDGRAIPGSNVDFDRDIIVFNAKEALHATLPWEGTRVVIAVYSVQGVDRIPADEFEQLMQLGFNPAPVQTGDHADAPWQVATFALRTEAADRKRPHGAPVRVRDHRQRRSGQKAIAAGYQMKKSVVLPLITTELHPGEAIECALNLVHPFTQDAAIDSDLQAVLQEIVDNPQAVCDRRESLLHTWEARARDLVPESDKLLKQIPDRHLRCLLRGAPDDKPLELGTFFHVALWRQLLQQASCADVDLVDQIMSGMPIVGDIASSHRWAADRKPHADHLSVDSLRSRAWEFRSKVLKAIQRAPLTEHSPKVWEATLEDVAEGAAIGPFFEESEVSEFVGDDRWIPTQRFEVVQKNKVRGVDSATSNGINMATVVTEKLELPSTDANVAVIKWLRSRLPDKALRGWVLDERRAYRQVPILPDHRKWSVVALKDPNTGKVAFFVMVGHSFGLVSAVYNYNRRSAAITDILRRVFSVAAFNFYDDKYGFEPEDTATSAFALAEKVHWWLGARFDQQKLQLCSDPTILGVTYDLEQHLIKIKKSRKKELFDEISLILEHEELSPGQAGKLRGKLMFGASQLWGKVGRAFLRALSDRQYSRRTTDTSLTPALLYSLYKWRALVMHGPPRPIPGSGSRKSDVVIFTDGSAPSSSPKDPATEMIGGVMFTREDSPKQFSSDVPKPIVQRWFPRKTQICMIELLAAVVAVQTFREEIRGKLVLLFIDSEPVEAALIKGYSAKEDVCELVGLFWDLVLELRCSVYIDRVPTDSNPADNPSRGDVATGLLCGWITIPSDTPKGV</sequence>
<organism evidence="3 4">
    <name type="scientific">Symbiodinium microadriaticum</name>
    <name type="common">Dinoflagellate</name>
    <name type="synonym">Zooxanthella microadriatica</name>
    <dbReference type="NCBI Taxonomy" id="2951"/>
    <lineage>
        <taxon>Eukaryota</taxon>
        <taxon>Sar</taxon>
        <taxon>Alveolata</taxon>
        <taxon>Dinophyceae</taxon>
        <taxon>Suessiales</taxon>
        <taxon>Symbiodiniaceae</taxon>
        <taxon>Symbiodinium</taxon>
    </lineage>
</organism>
<feature type="region of interest" description="Disordered" evidence="2">
    <location>
        <begin position="4955"/>
        <end position="5012"/>
    </location>
</feature>
<feature type="compositionally biased region" description="Basic and acidic residues" evidence="2">
    <location>
        <begin position="6502"/>
        <end position="6523"/>
    </location>
</feature>
<comment type="caution">
    <text evidence="3">The sequence shown here is derived from an EMBL/GenBank/DDBJ whole genome shotgun (WGS) entry which is preliminary data.</text>
</comment>
<keyword evidence="1" id="KW-0238">DNA-binding</keyword>
<keyword evidence="4" id="KW-1185">Reference proteome</keyword>
<feature type="region of interest" description="Disordered" evidence="2">
    <location>
        <begin position="5655"/>
        <end position="5690"/>
    </location>
</feature>
<name>A0A1Q9E3Z1_SYMMI</name>
<dbReference type="OrthoDB" id="417269at2759"/>
<feature type="region of interest" description="Disordered" evidence="2">
    <location>
        <begin position="698"/>
        <end position="722"/>
    </location>
</feature>